<dbReference type="STRING" id="1612308.SAMN05444581_101349"/>
<name>A0A1I3W7U4_9HYPH</name>
<dbReference type="InterPro" id="IPR021388">
    <property type="entry name" value="DUF3024"/>
</dbReference>
<dbReference type="Pfam" id="PF11225">
    <property type="entry name" value="DUF3024"/>
    <property type="match status" value="1"/>
</dbReference>
<proteinExistence type="predicted"/>
<dbReference type="Proteomes" id="UP000198755">
    <property type="component" value="Unassembled WGS sequence"/>
</dbReference>
<dbReference type="EMBL" id="FOSN01000001">
    <property type="protein sequence ID" value="SFK02526.1"/>
    <property type="molecule type" value="Genomic_DNA"/>
</dbReference>
<evidence type="ECO:0000313" key="2">
    <source>
        <dbReference type="Proteomes" id="UP000198755"/>
    </source>
</evidence>
<organism evidence="1 2">
    <name type="scientific">Methylocapsa palsarum</name>
    <dbReference type="NCBI Taxonomy" id="1612308"/>
    <lineage>
        <taxon>Bacteria</taxon>
        <taxon>Pseudomonadati</taxon>
        <taxon>Pseudomonadota</taxon>
        <taxon>Alphaproteobacteria</taxon>
        <taxon>Hyphomicrobiales</taxon>
        <taxon>Beijerinckiaceae</taxon>
        <taxon>Methylocapsa</taxon>
    </lineage>
</organism>
<dbReference type="RefSeq" id="WP_091676607.1">
    <property type="nucleotide sequence ID" value="NZ_FOSN01000001.1"/>
</dbReference>
<protein>
    <recommendedName>
        <fullName evidence="3">DUF3024 domain-containing protein</fullName>
    </recommendedName>
</protein>
<dbReference type="OrthoDB" id="7565982at2"/>
<reference evidence="1 2" key="1">
    <citation type="submission" date="2016-10" db="EMBL/GenBank/DDBJ databases">
        <authorList>
            <person name="de Groot N.N."/>
        </authorList>
    </citation>
    <scope>NUCLEOTIDE SEQUENCE [LARGE SCALE GENOMIC DNA]</scope>
    <source>
        <strain evidence="1 2">NE2</strain>
    </source>
</reference>
<sequence>MAAAIVLTFGAGLKPHPNDLDRKRIERALKARKRYRYVTPNVLPAPEGYRIESPCCSRNIDPEGGTIDVALVTYDAEPRQWRLHRKDHSTGTWVFHSAYDRLPALLDLLNEDEGRVFWQ</sequence>
<evidence type="ECO:0000313" key="1">
    <source>
        <dbReference type="EMBL" id="SFK02526.1"/>
    </source>
</evidence>
<accession>A0A1I3W7U4</accession>
<gene>
    <name evidence="1" type="ORF">SAMN05444581_101349</name>
</gene>
<evidence type="ECO:0008006" key="3">
    <source>
        <dbReference type="Google" id="ProtNLM"/>
    </source>
</evidence>
<keyword evidence="2" id="KW-1185">Reference proteome</keyword>
<dbReference type="AlphaFoldDB" id="A0A1I3W7U4"/>